<comment type="caution">
    <text evidence="2">The sequence shown here is derived from an EMBL/GenBank/DDBJ whole genome shotgun (WGS) entry which is preliminary data.</text>
</comment>
<dbReference type="AlphaFoldDB" id="A0A7J9EZH7"/>
<evidence type="ECO:0000256" key="1">
    <source>
        <dbReference type="SAM" id="MobiDB-lite"/>
    </source>
</evidence>
<organism evidence="2 3">
    <name type="scientific">Gossypium trilobum</name>
    <dbReference type="NCBI Taxonomy" id="34281"/>
    <lineage>
        <taxon>Eukaryota</taxon>
        <taxon>Viridiplantae</taxon>
        <taxon>Streptophyta</taxon>
        <taxon>Embryophyta</taxon>
        <taxon>Tracheophyta</taxon>
        <taxon>Spermatophyta</taxon>
        <taxon>Magnoliopsida</taxon>
        <taxon>eudicotyledons</taxon>
        <taxon>Gunneridae</taxon>
        <taxon>Pentapetalae</taxon>
        <taxon>rosids</taxon>
        <taxon>malvids</taxon>
        <taxon>Malvales</taxon>
        <taxon>Malvaceae</taxon>
        <taxon>Malvoideae</taxon>
        <taxon>Gossypium</taxon>
    </lineage>
</organism>
<keyword evidence="3" id="KW-1185">Reference proteome</keyword>
<proteinExistence type="predicted"/>
<evidence type="ECO:0000313" key="2">
    <source>
        <dbReference type="EMBL" id="MBA0778104.1"/>
    </source>
</evidence>
<evidence type="ECO:0000313" key="3">
    <source>
        <dbReference type="Proteomes" id="UP000593568"/>
    </source>
</evidence>
<name>A0A7J9EZH7_9ROSI</name>
<reference evidence="2 3" key="1">
    <citation type="journal article" date="2019" name="Genome Biol. Evol.">
        <title>Insights into the evolution of the New World diploid cottons (Gossypium, subgenus Houzingenia) based on genome sequencing.</title>
        <authorList>
            <person name="Grover C.E."/>
            <person name="Arick M.A. 2nd"/>
            <person name="Thrash A."/>
            <person name="Conover J.L."/>
            <person name="Sanders W.S."/>
            <person name="Peterson D.G."/>
            <person name="Frelichowski J.E."/>
            <person name="Scheffler J.A."/>
            <person name="Scheffler B.E."/>
            <person name="Wendel J.F."/>
        </authorList>
    </citation>
    <scope>NUCLEOTIDE SEQUENCE [LARGE SCALE GENOMIC DNA]</scope>
    <source>
        <strain evidence="2">8</strain>
        <tissue evidence="2">Leaf</tissue>
    </source>
</reference>
<dbReference type="Proteomes" id="UP000593568">
    <property type="component" value="Unassembled WGS sequence"/>
</dbReference>
<sequence>MRHSEEMTSESTRRVEENETYVAQASLWGCGIHWCLRKHSATLIQKTTSPKSLRSKKFHNVDMDFILVYITEGRVEWRSESVPEHEGRNLFFSSNLEIVPLSRGSDGDHQEISSFGYEHYLRYSTPPIPRAAQEANIRMEPVVEAQNGSSSNSQEENRKEEG</sequence>
<accession>A0A7J9EZH7</accession>
<protein>
    <submittedName>
        <fullName evidence="2">Uncharacterized protein</fullName>
    </submittedName>
</protein>
<dbReference type="EMBL" id="JABEZW010000010">
    <property type="protein sequence ID" value="MBA0778104.1"/>
    <property type="molecule type" value="Genomic_DNA"/>
</dbReference>
<gene>
    <name evidence="2" type="ORF">Gotri_006021</name>
</gene>
<feature type="region of interest" description="Disordered" evidence="1">
    <location>
        <begin position="138"/>
        <end position="162"/>
    </location>
</feature>